<feature type="region of interest" description="Disordered" evidence="1">
    <location>
        <begin position="180"/>
        <end position="203"/>
    </location>
</feature>
<gene>
    <name evidence="4" type="primary">osmY</name>
    <name evidence="4" type="ORF">ENSA5_41120</name>
</gene>
<dbReference type="AlphaFoldDB" id="A0A2S9XMS3"/>
<feature type="domain" description="BON" evidence="3">
    <location>
        <begin position="36"/>
        <end position="104"/>
    </location>
</feature>
<dbReference type="EMBL" id="PVNK01000179">
    <property type="protein sequence ID" value="PRP94157.1"/>
    <property type="molecule type" value="Genomic_DNA"/>
</dbReference>
<dbReference type="InterPro" id="IPR051686">
    <property type="entry name" value="Lipoprotein_DolP"/>
</dbReference>
<dbReference type="InterPro" id="IPR007055">
    <property type="entry name" value="BON_dom"/>
</dbReference>
<dbReference type="Gene3D" id="3.30.1340.30">
    <property type="match status" value="2"/>
</dbReference>
<keyword evidence="5" id="KW-1185">Reference proteome</keyword>
<evidence type="ECO:0000256" key="2">
    <source>
        <dbReference type="SAM" id="SignalP"/>
    </source>
</evidence>
<evidence type="ECO:0000313" key="5">
    <source>
        <dbReference type="Proteomes" id="UP000237968"/>
    </source>
</evidence>
<keyword evidence="2" id="KW-0732">Signal</keyword>
<dbReference type="Proteomes" id="UP000237968">
    <property type="component" value="Unassembled WGS sequence"/>
</dbReference>
<dbReference type="InterPro" id="IPR014004">
    <property type="entry name" value="Transpt-assoc_nodulatn_dom_bac"/>
</dbReference>
<feature type="chain" id="PRO_5015479167" evidence="2">
    <location>
        <begin position="24"/>
        <end position="203"/>
    </location>
</feature>
<evidence type="ECO:0000256" key="1">
    <source>
        <dbReference type="SAM" id="MobiDB-lite"/>
    </source>
</evidence>
<sequence length="203" mass="21942">MKNIITLVLVGLPLLATTPAAMSGCASTRTLGEQSDDTLIKMRVGQRLSADPEVKRFNIDVDVMNAVVTLRGEVEDQAVSDEAEKLARNTEGVTRVENKLMIASEDKDEPRGDLGIQAAVGTRLLADPDVRRHNIDVDVVNGVVYLSGVVHDQPAKDTAERIASRVDGVTRVENELQVSAADEALSDDVNNVNMKSDKGEHNK</sequence>
<dbReference type="PANTHER" id="PTHR34606">
    <property type="entry name" value="BON DOMAIN-CONTAINING PROTEIN"/>
    <property type="match status" value="1"/>
</dbReference>
<dbReference type="SMART" id="SM00749">
    <property type="entry name" value="BON"/>
    <property type="match status" value="2"/>
</dbReference>
<dbReference type="PROSITE" id="PS50914">
    <property type="entry name" value="BON"/>
    <property type="match status" value="2"/>
</dbReference>
<name>A0A2S9XMS3_9BACT</name>
<evidence type="ECO:0000259" key="3">
    <source>
        <dbReference type="PROSITE" id="PS50914"/>
    </source>
</evidence>
<dbReference type="Pfam" id="PF04972">
    <property type="entry name" value="BON"/>
    <property type="match status" value="2"/>
</dbReference>
<evidence type="ECO:0000313" key="4">
    <source>
        <dbReference type="EMBL" id="PRP94157.1"/>
    </source>
</evidence>
<reference evidence="4 5" key="1">
    <citation type="submission" date="2018-03" db="EMBL/GenBank/DDBJ databases">
        <title>Draft Genome Sequences of the Obligatory Marine Myxobacteria Enhygromyxa salina SWB005.</title>
        <authorList>
            <person name="Poehlein A."/>
            <person name="Moghaddam J.A."/>
            <person name="Harms H."/>
            <person name="Alanjari M."/>
            <person name="Koenig G.M."/>
            <person name="Daniel R."/>
            <person name="Schaeberle T.F."/>
        </authorList>
    </citation>
    <scope>NUCLEOTIDE SEQUENCE [LARGE SCALE GENOMIC DNA]</scope>
    <source>
        <strain evidence="4 5">SWB005</strain>
    </source>
</reference>
<dbReference type="RefSeq" id="WP_181197991.1">
    <property type="nucleotide sequence ID" value="NZ_PVNK01000179.1"/>
</dbReference>
<protein>
    <submittedName>
        <fullName evidence="4">Osmotically-inducible protein Y</fullName>
    </submittedName>
</protein>
<proteinExistence type="predicted"/>
<organism evidence="4 5">
    <name type="scientific">Enhygromyxa salina</name>
    <dbReference type="NCBI Taxonomy" id="215803"/>
    <lineage>
        <taxon>Bacteria</taxon>
        <taxon>Pseudomonadati</taxon>
        <taxon>Myxococcota</taxon>
        <taxon>Polyangia</taxon>
        <taxon>Nannocystales</taxon>
        <taxon>Nannocystaceae</taxon>
        <taxon>Enhygromyxa</taxon>
    </lineage>
</organism>
<feature type="signal peptide" evidence="2">
    <location>
        <begin position="1"/>
        <end position="23"/>
    </location>
</feature>
<feature type="domain" description="BON" evidence="3">
    <location>
        <begin position="112"/>
        <end position="180"/>
    </location>
</feature>
<dbReference type="PANTHER" id="PTHR34606:SF15">
    <property type="entry name" value="BON DOMAIN-CONTAINING PROTEIN"/>
    <property type="match status" value="1"/>
</dbReference>
<accession>A0A2S9XMS3</accession>
<comment type="caution">
    <text evidence="4">The sequence shown here is derived from an EMBL/GenBank/DDBJ whole genome shotgun (WGS) entry which is preliminary data.</text>
</comment>
<dbReference type="PROSITE" id="PS51257">
    <property type="entry name" value="PROKAR_LIPOPROTEIN"/>
    <property type="match status" value="1"/>
</dbReference>